<dbReference type="GO" id="GO:0003677">
    <property type="term" value="F:DNA binding"/>
    <property type="evidence" value="ECO:0007669"/>
    <property type="project" value="UniProtKB-UniRule"/>
</dbReference>
<dbReference type="SUPFAM" id="SSF48498">
    <property type="entry name" value="Tetracyclin repressor-like, C-terminal domain"/>
    <property type="match status" value="1"/>
</dbReference>
<reference evidence="5" key="1">
    <citation type="submission" date="2016-10" db="EMBL/GenBank/DDBJ databases">
        <authorList>
            <person name="Varghese N."/>
            <person name="Submissions S."/>
        </authorList>
    </citation>
    <scope>NUCLEOTIDE SEQUENCE [LARGE SCALE GENOMIC DNA]</scope>
    <source>
        <strain evidence="5">XBD2006</strain>
    </source>
</reference>
<gene>
    <name evidence="4" type="ORF">SAMN02910451_02784</name>
</gene>
<dbReference type="InterPro" id="IPR036271">
    <property type="entry name" value="Tet_transcr_reg_TetR-rel_C_sf"/>
</dbReference>
<dbReference type="SUPFAM" id="SSF46689">
    <property type="entry name" value="Homeodomain-like"/>
    <property type="match status" value="1"/>
</dbReference>
<accession>A0A1G5GAI4</accession>
<dbReference type="Proteomes" id="UP000183047">
    <property type="component" value="Unassembled WGS sequence"/>
</dbReference>
<feature type="domain" description="HTH tetR-type" evidence="3">
    <location>
        <begin position="6"/>
        <end position="66"/>
    </location>
</feature>
<evidence type="ECO:0000259" key="3">
    <source>
        <dbReference type="PROSITE" id="PS50977"/>
    </source>
</evidence>
<dbReference type="RefSeq" id="WP_026515001.1">
    <property type="nucleotide sequence ID" value="NZ_FMUR01000019.1"/>
</dbReference>
<name>A0A1G5GAI4_9FIRM</name>
<evidence type="ECO:0000256" key="1">
    <source>
        <dbReference type="ARBA" id="ARBA00023125"/>
    </source>
</evidence>
<evidence type="ECO:0000256" key="2">
    <source>
        <dbReference type="PROSITE-ProRule" id="PRU00335"/>
    </source>
</evidence>
<evidence type="ECO:0000313" key="4">
    <source>
        <dbReference type="EMBL" id="SCY48260.1"/>
    </source>
</evidence>
<keyword evidence="5" id="KW-1185">Reference proteome</keyword>
<protein>
    <submittedName>
        <fullName evidence="4">DNA-binding transcriptional regulator, AcrR family</fullName>
    </submittedName>
</protein>
<dbReference type="STRING" id="185008.bhn_I1842"/>
<dbReference type="PROSITE" id="PS50977">
    <property type="entry name" value="HTH_TETR_2"/>
    <property type="match status" value="1"/>
</dbReference>
<sequence length="183" mass="20642">MSRKATITQKEIVNAAFKITKREGFEQITSRKLAAAAGCSTQPIFRIYDSMDALKKDVYDKAAAYYEDYYNDCSKNHEVPFVDLGLAYIGFAQKFPYLFKLLFVSEQGDEKKSMYDLVNGSKENVVKEIKRASDDGISNAQQLFMKMWIYIHGAGCMAVTGDYDLDEATSVSMLESAYKAFSL</sequence>
<evidence type="ECO:0000313" key="5">
    <source>
        <dbReference type="Proteomes" id="UP000183047"/>
    </source>
</evidence>
<dbReference type="InterPro" id="IPR001647">
    <property type="entry name" value="HTH_TetR"/>
</dbReference>
<proteinExistence type="predicted"/>
<dbReference type="AlphaFoldDB" id="A0A1G5GAI4"/>
<organism evidence="4 5">
    <name type="scientific">Butyrivibrio hungatei</name>
    <dbReference type="NCBI Taxonomy" id="185008"/>
    <lineage>
        <taxon>Bacteria</taxon>
        <taxon>Bacillati</taxon>
        <taxon>Bacillota</taxon>
        <taxon>Clostridia</taxon>
        <taxon>Lachnospirales</taxon>
        <taxon>Lachnospiraceae</taxon>
        <taxon>Butyrivibrio</taxon>
    </lineage>
</organism>
<dbReference type="EMBL" id="FMUR01000019">
    <property type="protein sequence ID" value="SCY48260.1"/>
    <property type="molecule type" value="Genomic_DNA"/>
</dbReference>
<dbReference type="Gene3D" id="1.10.357.10">
    <property type="entry name" value="Tetracycline Repressor, domain 2"/>
    <property type="match status" value="1"/>
</dbReference>
<feature type="DNA-binding region" description="H-T-H motif" evidence="2">
    <location>
        <begin position="29"/>
        <end position="48"/>
    </location>
</feature>
<dbReference type="InterPro" id="IPR009057">
    <property type="entry name" value="Homeodomain-like_sf"/>
</dbReference>
<keyword evidence="1 2" id="KW-0238">DNA-binding</keyword>
<dbReference type="OrthoDB" id="66596at2"/>